<dbReference type="PANTHER" id="PTHR10039:SF17">
    <property type="entry name" value="FUNGAL STAND N-TERMINAL GOODBYE DOMAIN-CONTAINING PROTEIN-RELATED"/>
    <property type="match status" value="1"/>
</dbReference>
<dbReference type="InterPro" id="IPR031350">
    <property type="entry name" value="Goodbye_dom"/>
</dbReference>
<dbReference type="SMART" id="SM00028">
    <property type="entry name" value="TPR"/>
    <property type="match status" value="3"/>
</dbReference>
<dbReference type="Pfam" id="PF13181">
    <property type="entry name" value="TPR_8"/>
    <property type="match status" value="1"/>
</dbReference>
<dbReference type="PROSITE" id="PS50837">
    <property type="entry name" value="NACHT"/>
    <property type="match status" value="1"/>
</dbReference>
<reference evidence="4 5" key="1">
    <citation type="submission" date="2016-10" db="EMBL/GenBank/DDBJ databases">
        <title>The genome sequence of Colletotrichum fioriniae PJ7.</title>
        <authorList>
            <person name="Baroncelli R."/>
        </authorList>
    </citation>
    <scope>NUCLEOTIDE SEQUENCE [LARGE SCALE GENOMIC DNA]</scope>
    <source>
        <strain evidence="4 5">IMI 384185</strain>
    </source>
</reference>
<dbReference type="Gene3D" id="1.25.40.10">
    <property type="entry name" value="Tetratricopeptide repeat domain"/>
    <property type="match status" value="1"/>
</dbReference>
<keyword evidence="1" id="KW-0677">Repeat</keyword>
<feature type="domain" description="NACHT" evidence="3">
    <location>
        <begin position="462"/>
        <end position="594"/>
    </location>
</feature>
<dbReference type="GeneID" id="85374961"/>
<accession>A0ABQ9SP05</accession>
<dbReference type="InterPro" id="IPR011990">
    <property type="entry name" value="TPR-like_helical_dom_sf"/>
</dbReference>
<evidence type="ECO:0000256" key="1">
    <source>
        <dbReference type="ARBA" id="ARBA00022737"/>
    </source>
</evidence>
<comment type="caution">
    <text evidence="4">The sequence shown here is derived from an EMBL/GenBank/DDBJ whole genome shotgun (WGS) entry which is preliminary data.</text>
</comment>
<protein>
    <submittedName>
        <fullName evidence="4">NACHT and TPR domain-containing protein</fullName>
    </submittedName>
</protein>
<dbReference type="Gene3D" id="3.40.50.300">
    <property type="entry name" value="P-loop containing nucleotide triphosphate hydrolases"/>
    <property type="match status" value="1"/>
</dbReference>
<dbReference type="PANTHER" id="PTHR10039">
    <property type="entry name" value="AMELOGENIN"/>
    <property type="match status" value="1"/>
</dbReference>
<dbReference type="Pfam" id="PF17109">
    <property type="entry name" value="Goodbye"/>
    <property type="match status" value="1"/>
</dbReference>
<evidence type="ECO:0000259" key="3">
    <source>
        <dbReference type="PROSITE" id="PS50837"/>
    </source>
</evidence>
<feature type="region of interest" description="Disordered" evidence="2">
    <location>
        <begin position="1446"/>
        <end position="1470"/>
    </location>
</feature>
<name>A0ABQ9SP05_9PEZI</name>
<dbReference type="InterPro" id="IPR056884">
    <property type="entry name" value="NPHP3-like_N"/>
</dbReference>
<dbReference type="SUPFAM" id="SSF48452">
    <property type="entry name" value="TPR-like"/>
    <property type="match status" value="1"/>
</dbReference>
<dbReference type="Pfam" id="PF24883">
    <property type="entry name" value="NPHP3_N"/>
    <property type="match status" value="1"/>
</dbReference>
<evidence type="ECO:0000313" key="4">
    <source>
        <dbReference type="EMBL" id="KAK1540802.1"/>
    </source>
</evidence>
<evidence type="ECO:0000313" key="5">
    <source>
        <dbReference type="Proteomes" id="UP001241169"/>
    </source>
</evidence>
<organism evidence="4 5">
    <name type="scientific">Colletotrichum paranaense</name>
    <dbReference type="NCBI Taxonomy" id="1914294"/>
    <lineage>
        <taxon>Eukaryota</taxon>
        <taxon>Fungi</taxon>
        <taxon>Dikarya</taxon>
        <taxon>Ascomycota</taxon>
        <taxon>Pezizomycotina</taxon>
        <taxon>Sordariomycetes</taxon>
        <taxon>Hypocreomycetidae</taxon>
        <taxon>Glomerellales</taxon>
        <taxon>Glomerellaceae</taxon>
        <taxon>Colletotrichum</taxon>
        <taxon>Colletotrichum acutatum species complex</taxon>
    </lineage>
</organism>
<evidence type="ECO:0000256" key="2">
    <source>
        <dbReference type="SAM" id="MobiDB-lite"/>
    </source>
</evidence>
<dbReference type="Proteomes" id="UP001241169">
    <property type="component" value="Unassembled WGS sequence"/>
</dbReference>
<dbReference type="EMBL" id="MOPA01000005">
    <property type="protein sequence ID" value="KAK1540802.1"/>
    <property type="molecule type" value="Genomic_DNA"/>
</dbReference>
<proteinExistence type="predicted"/>
<dbReference type="InterPro" id="IPR019734">
    <property type="entry name" value="TPR_rpt"/>
</dbReference>
<sequence>LNKLSSWPRTGWSSLIAQLPKSPQAYSYLTTCRVRGKVDLPLVTPDLSHARLTTTTTTTTTTFFYLALPLGRSRAPSVALACGFNFFGQLLSRPPSSRPCLFSSTALGQSELQLLAETTPRQVGDELHFYYSSSSSSSSTTIGVVVIALSSASSPRKKSLANMGGSDAIDRRFADVLDKAQNQYADSQGIDLTAYMSPPIKSTEDLMGLIADENKKFQMFRDKRKYIFDHLAAACKPLEIAGEALAGAAESVFPPGQTIFAVVAYLINTANGIRENYDVIITLFEQVKDFTIRFRFYVSEEMSSELQDKLVEVLVTVFEIFVIAAHEAKMGRLKRFVKDLFGKGSKVSDAMTKLASLTESEERLVIAETSAGVKRSLSNEQKLLEMMSRVDVNVQTLRNETRVPQTREQALSSNRDKLKKILQPSVYPVDTYTALDRTRTAGTCEWILQDPALQAWIAGDVRFLWISGNPGTGKSYLTSRMVSWGRDLLDEQQTTSMMGYFFFRQNNPESRSVVQAIKDMAYQISEQDVFYGKQLVQNISSSDEIKTVSSAFRKLLEDPCKPDKWKRHIYLLVDGLDEAEPREVTEFLSLLYGLNKQQSTGTRVQVALVGRNTLTEEVQESMGDESISRSLLVTPDRNGADIESYIKEGINHSRILRSSTQKEKDKIIDAMIKQVDGLFILAKFMLTEINRNRHLTDIANSLKTYPKEMNGMLTKTVLDFSTSFTQRDADDLNEILRWVSVAEMGLTLQQIESFLALKMGDAPLDLEGLLRGKLSCFFTLEREDGLSTADLIEKHERNPRFDSLDTDVIREIQYDSKKSTTYVSFFHDSVKEFFRGDSSTNLKAPGAQCPSIGFHLADARLHVLKTCLRIFTDPAYFTLGKDGLSAQRYAAWYWQEHLDDVDVTAISKSEKADIGIRLFTMMTDPDILLTWTNLFEESLDIWTDHNIEIVSQWLRDADAISSLTPEQKEWTKSATASPAKLLEPMGRTFAKAWLGEGSRVYMTTLFCFGVVQSLPLLEGGGKWSDSEYHWQDVSLETRIQQAADWANQPKTGHWLRRIGSTLLNLGEHTKALEYFNNAFEKDGNKAESFGRMGLCHGLNGNYGEALRLHRECESLEETRMAEGLYTTDQEVKGAKWRLYRNQAQIAECYNRMGRIDESIEYCRKAMDVYDAPDFEPQIAYIKVLTENNRLPELMKLSDEMDGRFSDADRGNSRFVQFLLTQIPDPSIKDWFPQAAARADPRRTDDLAERYRSAIQSAQDDQDSWKQFYLQNALGNIFLAAQDYTTLIPIHERICFHDYKAKGSLPVRIEYIASFKQLTRAYFIKALEADQTLVSEASGLWVKKLEKLMQQQEKYQNKNVPLHMAGFDFNEPSISLIVLYRLRNRDEELRQLVHGLVSECLKLLEDEEPQNDEISIRHLQRCLLAAGDEDNAKALWQSTRTPSLSATISGHLKADRRRSSSPKIGGLSPRMSLSPNRRSKQIFLTKIFSEGNDVSCDHCLKRFEPSETFAVCRYCIDLKFCMPCLDVVKSQKFEPGHTSVCKPSHDWLMVPPLTVNLQANEILVDGQVGKLEEWKSRLRKEWVKTKQGNKVKGLGIM</sequence>
<dbReference type="InterPro" id="IPR027417">
    <property type="entry name" value="P-loop_NTPase"/>
</dbReference>
<feature type="non-terminal residue" evidence="4">
    <location>
        <position position="1"/>
    </location>
</feature>
<gene>
    <name evidence="4" type="ORF">CPAR01_06791</name>
</gene>
<keyword evidence="5" id="KW-1185">Reference proteome</keyword>
<dbReference type="InterPro" id="IPR007111">
    <property type="entry name" value="NACHT_NTPase"/>
</dbReference>
<dbReference type="RefSeq" id="XP_060349936.1">
    <property type="nucleotide sequence ID" value="XM_060491062.1"/>
</dbReference>